<keyword evidence="3" id="KW-1185">Reference proteome</keyword>
<protein>
    <recommendedName>
        <fullName evidence="4">LamG domain-containing protein</fullName>
    </recommendedName>
</protein>
<keyword evidence="1" id="KW-0732">Signal</keyword>
<evidence type="ECO:0000313" key="2">
    <source>
        <dbReference type="EMBL" id="BDD00654.1"/>
    </source>
</evidence>
<gene>
    <name evidence="2" type="ORF">PEPS_29340</name>
</gene>
<feature type="signal peptide" evidence="1">
    <location>
        <begin position="1"/>
        <end position="20"/>
    </location>
</feature>
<dbReference type="InterPro" id="IPR013320">
    <property type="entry name" value="ConA-like_dom_sf"/>
</dbReference>
<dbReference type="Proteomes" id="UP001354989">
    <property type="component" value="Plasmid pPP1"/>
</dbReference>
<evidence type="ECO:0000313" key="3">
    <source>
        <dbReference type="Proteomes" id="UP001354989"/>
    </source>
</evidence>
<reference evidence="2 3" key="1">
    <citation type="submission" date="2021-12" db="EMBL/GenBank/DDBJ databases">
        <title>Genome sequencing of bacteria with rrn-lacking chromosome and rrn-plasmid.</title>
        <authorList>
            <person name="Anda M."/>
            <person name="Iwasaki W."/>
        </authorList>
    </citation>
    <scope>NUCLEOTIDE SEQUENCE [LARGE SCALE GENOMIC DNA]</scope>
    <source>
        <strain evidence="2 3">NBRC 101262</strain>
        <plasmid evidence="2 3">pPP1</plasmid>
    </source>
</reference>
<organism evidence="2 3">
    <name type="scientific">Persicobacter psychrovividus</name>
    <dbReference type="NCBI Taxonomy" id="387638"/>
    <lineage>
        <taxon>Bacteria</taxon>
        <taxon>Pseudomonadati</taxon>
        <taxon>Bacteroidota</taxon>
        <taxon>Cytophagia</taxon>
        <taxon>Cytophagales</taxon>
        <taxon>Persicobacteraceae</taxon>
        <taxon>Persicobacter</taxon>
    </lineage>
</organism>
<dbReference type="Pfam" id="PF13385">
    <property type="entry name" value="Laminin_G_3"/>
    <property type="match status" value="1"/>
</dbReference>
<keyword evidence="2" id="KW-0614">Plasmid</keyword>
<sequence length="359" mass="38843">MTKVKLLGSVFTTTSLIAMMCACSTSDDPTPIQKETGIVKTTLLNQDQLNVTDHDKLILELRGQASLGLKDIRVIDGDKVQERNKFLNSEIAEFSFDLGVQSAGDHTFLAIVEGKDGQLDTLEIPVTVSKYKKPGLVFETDFEGKKADDLNGGLKATAVGPITFAQGHSPASQAYQGAENSYLTYDVSGAKWMADKDQAMTISLWYKNDPAQKGRAALVTLWGDDAQAFNGVAVLKRDKGYSANIGMVNGDTWCGSSAKSASGGSTIVHSHPFSLNSWDHIVLTIGKGQLKMYVNGELSVTNKMSSEINWKSVTKLTIGSGLPNYNRYKYGTATGQIDNVKIYNATLSADDVSQLFNNK</sequence>
<geneLocation type="plasmid" evidence="2 3">
    <name>pPP1</name>
</geneLocation>
<dbReference type="EMBL" id="AP025293">
    <property type="protein sequence ID" value="BDD00654.1"/>
    <property type="molecule type" value="Genomic_DNA"/>
</dbReference>
<name>A0ABM7VI53_9BACT</name>
<dbReference type="PROSITE" id="PS51257">
    <property type="entry name" value="PROKAR_LIPOPROTEIN"/>
    <property type="match status" value="1"/>
</dbReference>
<evidence type="ECO:0000256" key="1">
    <source>
        <dbReference type="SAM" id="SignalP"/>
    </source>
</evidence>
<evidence type="ECO:0008006" key="4">
    <source>
        <dbReference type="Google" id="ProtNLM"/>
    </source>
</evidence>
<dbReference type="Gene3D" id="2.60.120.200">
    <property type="match status" value="1"/>
</dbReference>
<accession>A0ABM7VI53</accession>
<dbReference type="SUPFAM" id="SSF49899">
    <property type="entry name" value="Concanavalin A-like lectins/glucanases"/>
    <property type="match status" value="1"/>
</dbReference>
<feature type="chain" id="PRO_5045743157" description="LamG domain-containing protein" evidence="1">
    <location>
        <begin position="21"/>
        <end position="359"/>
    </location>
</feature>
<dbReference type="RefSeq" id="WP_338398476.1">
    <property type="nucleotide sequence ID" value="NZ_AP025293.1"/>
</dbReference>
<proteinExistence type="predicted"/>